<evidence type="ECO:0000256" key="1">
    <source>
        <dbReference type="SAM" id="Phobius"/>
    </source>
</evidence>
<reference evidence="3 5" key="2">
    <citation type="submission" date="2016-11" db="EMBL/GenBank/DDBJ databases">
        <title>Genome sequencing of Amycolatopsis regifaucium.</title>
        <authorList>
            <person name="Mayilraj S."/>
            <person name="Kaur N."/>
        </authorList>
    </citation>
    <scope>NUCLEOTIDE SEQUENCE [LARGE SCALE GENOMIC DNA]</scope>
    <source>
        <strain evidence="3 5">GY080</strain>
    </source>
</reference>
<dbReference type="Proteomes" id="UP000186883">
    <property type="component" value="Unassembled WGS sequence"/>
</dbReference>
<evidence type="ECO:0000313" key="2">
    <source>
        <dbReference type="EMBL" id="KZB82727.1"/>
    </source>
</evidence>
<keyword evidence="5" id="KW-1185">Reference proteome</keyword>
<keyword evidence="1" id="KW-0472">Membrane</keyword>
<dbReference type="EMBL" id="LOBU02000050">
    <property type="protein sequence ID" value="OKA03087.1"/>
    <property type="molecule type" value="Genomic_DNA"/>
</dbReference>
<name>A0A154MF30_9PSEU</name>
<reference evidence="2 4" key="1">
    <citation type="submission" date="2015-12" db="EMBL/GenBank/DDBJ databases">
        <title>Amycolatopsis regifaucium genome sequencing and assembly.</title>
        <authorList>
            <person name="Mayilraj S."/>
        </authorList>
    </citation>
    <scope>NUCLEOTIDE SEQUENCE [LARGE SCALE GENOMIC DNA]</scope>
    <source>
        <strain evidence="2 4">GY080</strain>
    </source>
</reference>
<proteinExistence type="predicted"/>
<feature type="transmembrane region" description="Helical" evidence="1">
    <location>
        <begin position="7"/>
        <end position="27"/>
    </location>
</feature>
<keyword evidence="1" id="KW-1133">Transmembrane helix</keyword>
<comment type="caution">
    <text evidence="2">The sequence shown here is derived from an EMBL/GenBank/DDBJ whole genome shotgun (WGS) entry which is preliminary data.</text>
</comment>
<gene>
    <name evidence="3" type="ORF">ATP06_0237970</name>
    <name evidence="2" type="ORF">AVL48_37540</name>
</gene>
<dbReference type="Proteomes" id="UP000076321">
    <property type="component" value="Unassembled WGS sequence"/>
</dbReference>
<evidence type="ECO:0000313" key="3">
    <source>
        <dbReference type="EMBL" id="OKA03087.1"/>
    </source>
</evidence>
<accession>A0A154MF30</accession>
<dbReference type="EMBL" id="LQCI01000032">
    <property type="protein sequence ID" value="KZB82727.1"/>
    <property type="molecule type" value="Genomic_DNA"/>
</dbReference>
<organism evidence="2 4">
    <name type="scientific">Amycolatopsis regifaucium</name>
    <dbReference type="NCBI Taxonomy" id="546365"/>
    <lineage>
        <taxon>Bacteria</taxon>
        <taxon>Bacillati</taxon>
        <taxon>Actinomycetota</taxon>
        <taxon>Actinomycetes</taxon>
        <taxon>Pseudonocardiales</taxon>
        <taxon>Pseudonocardiaceae</taxon>
        <taxon>Amycolatopsis</taxon>
    </lineage>
</organism>
<sequence length="79" mass="8183">MQGTNGISWIPAVFFCVLAIACAHRGLSWAAGVAAALGCLSSGAALPIWFVLALIAFLRNDSRLRFLIPGAIGVLVVVS</sequence>
<feature type="transmembrane region" description="Helical" evidence="1">
    <location>
        <begin position="33"/>
        <end position="58"/>
    </location>
</feature>
<dbReference type="AlphaFoldDB" id="A0A154MF30"/>
<protein>
    <submittedName>
        <fullName evidence="2">Uncharacterized protein</fullName>
    </submittedName>
</protein>
<evidence type="ECO:0000313" key="4">
    <source>
        <dbReference type="Proteomes" id="UP000076321"/>
    </source>
</evidence>
<dbReference type="RefSeq" id="WP_061990224.1">
    <property type="nucleotide sequence ID" value="NZ_FOPQ01000035.1"/>
</dbReference>
<keyword evidence="1" id="KW-0812">Transmembrane</keyword>
<evidence type="ECO:0000313" key="5">
    <source>
        <dbReference type="Proteomes" id="UP000186883"/>
    </source>
</evidence>